<proteinExistence type="predicted"/>
<dbReference type="AlphaFoldDB" id="A0A838WDA1"/>
<sequence length="510" mass="59470">MPEYTQRLWQQISSCWSHQNLPDGQRFLGSVRINQEDTDKVLSVVGYNLRRIGSGSISYERIHERFPEPERNWLKILTFALSEYAYYYSGFETDSGIERGFWHGFCEKLELHHTDKIENSLRRIVGEGFELLGLVQAKRGYRYVSTLWLQSGIPQQNISHFSSLVQEFSNEYGWWEIAHTCYEDISEELLNFCELKHREWRTLINFLKASCSDQEQKEAEPISGQLLQGIAIIAVELERQGTLPKEIKNDNEREKVLGNYYLPNNFFLRNWDSLIQVLTPNQSRQGSSRRIFSRRPKPLSLVLDISDSFNIQLVLPEQNIWKKEWRKLGGTFCQIPEAAWEGSIPSKGELMIPEKVVDIKKVAECWIWQLLDHNHECLNEWKLEGIDSKLPCVVFNAFTGDRLNLESTDFTIRGTQEIIFFTPKCMYIELDEGIKILDSCVPSSITEWRGQHLKLITKQSSIDFHVKNTHNILITWVESLEEQPRLIGLKLKGKKSVYIEIPSLFYPPVE</sequence>
<evidence type="ECO:0000313" key="1">
    <source>
        <dbReference type="EMBL" id="MBA4464598.1"/>
    </source>
</evidence>
<accession>A0A838WDA1</accession>
<organism evidence="1 2">
    <name type="scientific">Cylindrospermopsis raciborskii CS-506_A</name>
    <dbReference type="NCBI Taxonomy" id="2585140"/>
    <lineage>
        <taxon>Bacteria</taxon>
        <taxon>Bacillati</taxon>
        <taxon>Cyanobacteriota</taxon>
        <taxon>Cyanophyceae</taxon>
        <taxon>Nostocales</taxon>
        <taxon>Aphanizomenonaceae</taxon>
        <taxon>Cylindrospermopsis</taxon>
    </lineage>
</organism>
<dbReference type="EMBL" id="VDFG01000087">
    <property type="protein sequence ID" value="MBA4464598.1"/>
    <property type="molecule type" value="Genomic_DNA"/>
</dbReference>
<evidence type="ECO:0000313" key="2">
    <source>
        <dbReference type="Proteomes" id="UP000538075"/>
    </source>
</evidence>
<reference evidence="1 2" key="1">
    <citation type="journal article" date="2020" name="J. Appl. Phycol.">
        <title>Morphological changes and genome evolution in Raphidiopsis raciborskii CS-506 after 23 years in culture.</title>
        <authorList>
            <person name="Willis A."/>
            <person name="Bent S.J."/>
            <person name="Jameson I.D."/>
        </authorList>
    </citation>
    <scope>NUCLEOTIDE SEQUENCE [LARGE SCALE GENOMIC DNA]</scope>
    <source>
        <strain evidence="1 2">CS-506_A</strain>
    </source>
</reference>
<protein>
    <submittedName>
        <fullName evidence="1">Chromosome partitioning protein ParA</fullName>
    </submittedName>
</protein>
<feature type="non-terminal residue" evidence="1">
    <location>
        <position position="510"/>
    </location>
</feature>
<dbReference type="Proteomes" id="UP000538075">
    <property type="component" value="Unassembled WGS sequence"/>
</dbReference>
<comment type="caution">
    <text evidence="1">The sequence shown here is derived from an EMBL/GenBank/DDBJ whole genome shotgun (WGS) entry which is preliminary data.</text>
</comment>
<gene>
    <name evidence="1" type="ORF">FHK98_01415</name>
</gene>
<name>A0A838WDA1_9CYAN</name>